<gene>
    <name evidence="1" type="ORF">MLD38_005637</name>
</gene>
<evidence type="ECO:0000313" key="2">
    <source>
        <dbReference type="Proteomes" id="UP001057402"/>
    </source>
</evidence>
<sequence length="551" mass="62006">MVRALEQEQESYRSRLFHFQGMKDNSGRHVKSLSADQSSSGAVVTEELSCPWSPGAGPRDESSEDRPSSWSLHKAPEKAPRPRPAKEEAKEKNPDMELMKEKFSKLLLGEDMSGGGKGVSSALALSNAITNLAASVFGEQKRLEPMAPERKGRWKKEIDWLLSVTDYIVEFVPTQQKTNGVTMEVMTTKQRTDLQMNIPALRKLDAMLLDCLDNFKDQNEFYYVKKEDNDKGNSAQRKDDKWWLPTVKVPPNGLSDMMRKWLQIQKDSVNQVLKAAMAINAQVLSEMEIPENYIESLPKNGRASLGDATYKGITVEYFDPDQFFCSMDLSSEHKILDLKNRIEASIVIWKRKMTNKDTKSSWGSSVSSEKRELFEERAETILLLIKHRFPGIAQSSLDISKIQYNSDVGQAILESYSRILESLAFTVLSRIEDVIYADQLVQNPSQGTCKRNNKVRGLTSSAAVSKRLNPVEEIEKVNMVDAGSMTLLDFMGWNIDQEDKKDSATVPADDTVKDANGKVMEKLPMVTSNNKVSYIEKLENLGGSRSPTARH</sequence>
<accession>A0ACB9RLJ0</accession>
<dbReference type="Proteomes" id="UP001057402">
    <property type="component" value="Chromosome 3"/>
</dbReference>
<keyword evidence="2" id="KW-1185">Reference proteome</keyword>
<dbReference type="EMBL" id="CM042882">
    <property type="protein sequence ID" value="KAI4379322.1"/>
    <property type="molecule type" value="Genomic_DNA"/>
</dbReference>
<proteinExistence type="predicted"/>
<evidence type="ECO:0000313" key="1">
    <source>
        <dbReference type="EMBL" id="KAI4379322.1"/>
    </source>
</evidence>
<comment type="caution">
    <text evidence="1">The sequence shown here is derived from an EMBL/GenBank/DDBJ whole genome shotgun (WGS) entry which is preliminary data.</text>
</comment>
<name>A0ACB9RLJ0_9MYRT</name>
<protein>
    <submittedName>
        <fullName evidence="1">Uncharacterized protein</fullName>
    </submittedName>
</protein>
<reference evidence="2" key="1">
    <citation type="journal article" date="2023" name="Front. Plant Sci.">
        <title>Chromosomal-level genome assembly of Melastoma candidum provides insights into trichome evolution.</title>
        <authorList>
            <person name="Zhong Y."/>
            <person name="Wu W."/>
            <person name="Sun C."/>
            <person name="Zou P."/>
            <person name="Liu Y."/>
            <person name="Dai S."/>
            <person name="Zhou R."/>
        </authorList>
    </citation>
    <scope>NUCLEOTIDE SEQUENCE [LARGE SCALE GENOMIC DNA]</scope>
</reference>
<organism evidence="1 2">
    <name type="scientific">Melastoma candidum</name>
    <dbReference type="NCBI Taxonomy" id="119954"/>
    <lineage>
        <taxon>Eukaryota</taxon>
        <taxon>Viridiplantae</taxon>
        <taxon>Streptophyta</taxon>
        <taxon>Embryophyta</taxon>
        <taxon>Tracheophyta</taxon>
        <taxon>Spermatophyta</taxon>
        <taxon>Magnoliopsida</taxon>
        <taxon>eudicotyledons</taxon>
        <taxon>Gunneridae</taxon>
        <taxon>Pentapetalae</taxon>
        <taxon>rosids</taxon>
        <taxon>malvids</taxon>
        <taxon>Myrtales</taxon>
        <taxon>Melastomataceae</taxon>
        <taxon>Melastomatoideae</taxon>
        <taxon>Melastomateae</taxon>
        <taxon>Melastoma</taxon>
    </lineage>
</organism>